<keyword evidence="1" id="KW-0472">Membrane</keyword>
<dbReference type="RefSeq" id="WP_186872743.1">
    <property type="nucleotide sequence ID" value="NZ_JACOOR010000001.1"/>
</dbReference>
<feature type="transmembrane region" description="Helical" evidence="1">
    <location>
        <begin position="76"/>
        <end position="103"/>
    </location>
</feature>
<accession>A0A923RKU3</accession>
<proteinExistence type="predicted"/>
<sequence length="139" mass="14739">MSPGKQLLMAVAGFSSGVGVAGGLFALIIALGLVSEFADQTHTASHIFWYEDAVSAGAILGNVMSVYQIVLPLGQLGAGIFGLFSGIFVGAWAMALTEIVNIIPIFTRRIDLRRGLGLIIVSMAAGRTAGSFLYYYFRF</sequence>
<dbReference type="InterPro" id="IPR020144">
    <property type="entry name" value="SpoVAB"/>
</dbReference>
<keyword evidence="1" id="KW-1133">Transmembrane helix</keyword>
<keyword evidence="3" id="KW-1185">Reference proteome</keyword>
<keyword evidence="1" id="KW-0812">Transmembrane</keyword>
<evidence type="ECO:0000313" key="2">
    <source>
        <dbReference type="EMBL" id="MBC5658554.1"/>
    </source>
</evidence>
<dbReference type="EMBL" id="JACOOR010000001">
    <property type="protein sequence ID" value="MBC5658554.1"/>
    <property type="molecule type" value="Genomic_DNA"/>
</dbReference>
<dbReference type="Pfam" id="PF13782">
    <property type="entry name" value="SpoVAB"/>
    <property type="match status" value="1"/>
</dbReference>
<name>A0A923RKU3_9FIRM</name>
<comment type="caution">
    <text evidence="2">The sequence shown here is derived from an EMBL/GenBank/DDBJ whole genome shotgun (WGS) entry which is preliminary data.</text>
</comment>
<evidence type="ECO:0000313" key="3">
    <source>
        <dbReference type="Proteomes" id="UP000649345"/>
    </source>
</evidence>
<feature type="transmembrane region" description="Helical" evidence="1">
    <location>
        <begin position="115"/>
        <end position="137"/>
    </location>
</feature>
<gene>
    <name evidence="2" type="ORF">H8S44_01975</name>
</gene>
<organism evidence="2 3">
    <name type="scientific">Anaerosacchariphilus hominis</name>
    <dbReference type="NCBI Taxonomy" id="2763017"/>
    <lineage>
        <taxon>Bacteria</taxon>
        <taxon>Bacillati</taxon>
        <taxon>Bacillota</taxon>
        <taxon>Clostridia</taxon>
        <taxon>Lachnospirales</taxon>
        <taxon>Lachnospiraceae</taxon>
        <taxon>Anaerosacchariphilus</taxon>
    </lineage>
</organism>
<evidence type="ECO:0000256" key="1">
    <source>
        <dbReference type="SAM" id="Phobius"/>
    </source>
</evidence>
<dbReference type="Proteomes" id="UP000649345">
    <property type="component" value="Unassembled WGS sequence"/>
</dbReference>
<protein>
    <submittedName>
        <fullName evidence="2">Stage V sporulation protein AB</fullName>
    </submittedName>
</protein>
<dbReference type="AlphaFoldDB" id="A0A923RKU3"/>
<feature type="transmembrane region" description="Helical" evidence="1">
    <location>
        <begin position="6"/>
        <end position="35"/>
    </location>
</feature>
<reference evidence="2" key="1">
    <citation type="submission" date="2020-08" db="EMBL/GenBank/DDBJ databases">
        <title>Genome public.</title>
        <authorList>
            <person name="Liu C."/>
            <person name="Sun Q."/>
        </authorList>
    </citation>
    <scope>NUCLEOTIDE SEQUENCE</scope>
    <source>
        <strain evidence="2">NSJ-68</strain>
    </source>
</reference>